<evidence type="ECO:0000313" key="1">
    <source>
        <dbReference type="EMBL" id="KKP30671.1"/>
    </source>
</evidence>
<sequence>METKTCQNCKNEFILEKEDFNFYEKIKVPPPTWCPECRLIRRLAYREDRNLYKRICDNCNENIISIFRPDSSIKAYCPTCWYGDSWDGIEYGRDYDFSRSFFEQFHELQKIVPNQATGSKNSTDCSYSNNNIRCKNCTLTFDGFQSINCYNCQTPLFSRDSFDSDIVVNADHVYETLNSTGVYNTKFAYFSDECLDCSFIFNCIGCIDCFGCVNLRNQKYCIFNKKYTKEEYKKEIEKWDLGDYKILKKAEEKFLELYYKIPRRFSLITNSSNVIGDDIKNTKNCKTCFATRNGIENCKYIFLSGLLLKDSYDVTFGGDNSEIFYEKSGGMQSQKCMFSRACHHSNDVQYSDKIYNCSYIFGCSKLRNKKYCILNKQYTKEEYKELLPKIIKHMNDMPYVDKKERIYKYGEFFPTELSLFAYNETWAHKYFPLTKEEVLYEGFNWYDEKDRNYKITMKTENIPIHIKDVSDSILNQVIECEHNNKNCNQQCTGAFRILSNELQFYRQMNITLPRLCPSCRYGQRIKKKNPLRLWHRKCMCNGVQSSNKEYKNTIKHTHGDKPCQNEFETAIDPERKEIVYCEKCYQAEFV</sequence>
<reference evidence="1 2" key="1">
    <citation type="journal article" date="2015" name="Nature">
        <title>rRNA introns, odd ribosomes, and small enigmatic genomes across a large radiation of phyla.</title>
        <authorList>
            <person name="Brown C.T."/>
            <person name="Hug L.A."/>
            <person name="Thomas B.C."/>
            <person name="Sharon I."/>
            <person name="Castelle C.J."/>
            <person name="Singh A."/>
            <person name="Wilkins M.J."/>
            <person name="Williams K.H."/>
            <person name="Banfield J.F."/>
        </authorList>
    </citation>
    <scope>NUCLEOTIDE SEQUENCE [LARGE SCALE GENOMIC DNA]</scope>
</reference>
<dbReference type="AlphaFoldDB" id="A0A0F9YW45"/>
<accession>A0A0F9YW45</accession>
<dbReference type="EMBL" id="LBOG01000001">
    <property type="protein sequence ID" value="KKP30671.1"/>
    <property type="molecule type" value="Genomic_DNA"/>
</dbReference>
<dbReference type="Proteomes" id="UP000034934">
    <property type="component" value="Unassembled WGS sequence"/>
</dbReference>
<proteinExistence type="predicted"/>
<name>A0A0F9YW45_9BACT</name>
<gene>
    <name evidence="1" type="ORF">UR19_C0001G0055</name>
</gene>
<comment type="caution">
    <text evidence="1">The sequence shown here is derived from an EMBL/GenBank/DDBJ whole genome shotgun (WGS) entry which is preliminary data.</text>
</comment>
<protein>
    <submittedName>
        <fullName evidence="1">Uncharacterized protein</fullName>
    </submittedName>
</protein>
<organism evidence="1 2">
    <name type="scientific">Candidatus Nomurabacteria bacterium GW2011_GWF1_31_48</name>
    <dbReference type="NCBI Taxonomy" id="1618767"/>
    <lineage>
        <taxon>Bacteria</taxon>
        <taxon>Candidatus Nomuraibacteriota</taxon>
    </lineage>
</organism>
<evidence type="ECO:0000313" key="2">
    <source>
        <dbReference type="Proteomes" id="UP000034934"/>
    </source>
</evidence>